<protein>
    <submittedName>
        <fullName evidence="1">Uncharacterized protein</fullName>
    </submittedName>
</protein>
<sequence length="97" mass="10906">MQPRIPSEDQLEKIVRTRPKRVILNEDMKALRPLNAKRELEINGLAALGVWKERAMQFLLILSILPLTTSLTLADCTIFPKNIGWGTVPAKGKDSIL</sequence>
<reference evidence="1 2" key="1">
    <citation type="journal article" date="2019" name="Commun. Biol.">
        <title>The bagworm genome reveals a unique fibroin gene that provides high tensile strength.</title>
        <authorList>
            <person name="Kono N."/>
            <person name="Nakamura H."/>
            <person name="Ohtoshi R."/>
            <person name="Tomita M."/>
            <person name="Numata K."/>
            <person name="Arakawa K."/>
        </authorList>
    </citation>
    <scope>NUCLEOTIDE SEQUENCE [LARGE SCALE GENOMIC DNA]</scope>
</reference>
<gene>
    <name evidence="1" type="ORF">EVAR_100376_1</name>
</gene>
<dbReference type="EMBL" id="BGZK01002122">
    <property type="protein sequence ID" value="GBP90879.1"/>
    <property type="molecule type" value="Genomic_DNA"/>
</dbReference>
<evidence type="ECO:0000313" key="1">
    <source>
        <dbReference type="EMBL" id="GBP90879.1"/>
    </source>
</evidence>
<dbReference type="AlphaFoldDB" id="A0A4C1ZV14"/>
<name>A0A4C1ZV14_EUMVA</name>
<organism evidence="1 2">
    <name type="scientific">Eumeta variegata</name>
    <name type="common">Bagworm moth</name>
    <name type="synonym">Eumeta japonica</name>
    <dbReference type="NCBI Taxonomy" id="151549"/>
    <lineage>
        <taxon>Eukaryota</taxon>
        <taxon>Metazoa</taxon>
        <taxon>Ecdysozoa</taxon>
        <taxon>Arthropoda</taxon>
        <taxon>Hexapoda</taxon>
        <taxon>Insecta</taxon>
        <taxon>Pterygota</taxon>
        <taxon>Neoptera</taxon>
        <taxon>Endopterygota</taxon>
        <taxon>Lepidoptera</taxon>
        <taxon>Glossata</taxon>
        <taxon>Ditrysia</taxon>
        <taxon>Tineoidea</taxon>
        <taxon>Psychidae</taxon>
        <taxon>Oiketicinae</taxon>
        <taxon>Eumeta</taxon>
    </lineage>
</organism>
<comment type="caution">
    <text evidence="1">The sequence shown here is derived from an EMBL/GenBank/DDBJ whole genome shotgun (WGS) entry which is preliminary data.</text>
</comment>
<evidence type="ECO:0000313" key="2">
    <source>
        <dbReference type="Proteomes" id="UP000299102"/>
    </source>
</evidence>
<keyword evidence="2" id="KW-1185">Reference proteome</keyword>
<accession>A0A4C1ZV14</accession>
<proteinExistence type="predicted"/>
<dbReference type="Proteomes" id="UP000299102">
    <property type="component" value="Unassembled WGS sequence"/>
</dbReference>